<keyword evidence="2" id="KW-1133">Transmembrane helix</keyword>
<sequence>MRIAAVVAVLLFSFSMSAAEAQQVSEPVAVANFAWHQLSPATFRCVSTQLAQQSLSIRYLVEQAILPSDSRVESLVSQCSESTAENGQGTVRQRRSAIGNYFPDNSTRSPNVLAPVPTEPTAPPSLVSPGSVASQPSDNELQTERSARVQQQQQEVERQRQAQVVNQPQNTTTTTTAPPPPANSTIATWMSILLLGVAAIAFWIFRLNKQVALQVAGGANVTLQDVAIKSLHSAVPRSAADWSSIVMLFAFVASAPLAFGAIATPNTLVRAIGILIIPASFIGWIVTTVRGLHAVDLYFWRMSSTYVALSLCAGALLIFMLGSLFGLSTVNSHDDAAANAGASATFAAMGLIYLIAAVWCAWLNWKKTSNISLTVSVTVLQLFTGSAIIAVIGYLLFGRSGEENRIR</sequence>
<dbReference type="EMBL" id="UIGB01000001">
    <property type="protein sequence ID" value="SUU83069.1"/>
    <property type="molecule type" value="Genomic_DNA"/>
</dbReference>
<keyword evidence="2" id="KW-0812">Transmembrane</keyword>
<feature type="chain" id="PRO_5017062121" evidence="3">
    <location>
        <begin position="19"/>
        <end position="407"/>
    </location>
</feature>
<name>A0A380W3G1_AFIFE</name>
<keyword evidence="2" id="KW-0472">Membrane</keyword>
<feature type="compositionally biased region" description="Polar residues" evidence="1">
    <location>
        <begin position="131"/>
        <end position="140"/>
    </location>
</feature>
<accession>A0A380W3G1</accession>
<evidence type="ECO:0000313" key="4">
    <source>
        <dbReference type="EMBL" id="SUU83069.1"/>
    </source>
</evidence>
<feature type="transmembrane region" description="Helical" evidence="2">
    <location>
        <begin position="306"/>
        <end position="328"/>
    </location>
</feature>
<proteinExistence type="predicted"/>
<feature type="transmembrane region" description="Helical" evidence="2">
    <location>
        <begin position="186"/>
        <end position="205"/>
    </location>
</feature>
<feature type="transmembrane region" description="Helical" evidence="2">
    <location>
        <begin position="268"/>
        <end position="286"/>
    </location>
</feature>
<feature type="signal peptide" evidence="3">
    <location>
        <begin position="1"/>
        <end position="18"/>
    </location>
</feature>
<protein>
    <submittedName>
        <fullName evidence="4">Uncharacterized protein</fullName>
    </submittedName>
</protein>
<keyword evidence="3" id="KW-0732">Signal</keyword>
<organism evidence="4 5">
    <name type="scientific">Afipia felis</name>
    <name type="common">Cat scratch disease bacillus</name>
    <dbReference type="NCBI Taxonomy" id="1035"/>
    <lineage>
        <taxon>Bacteria</taxon>
        <taxon>Pseudomonadati</taxon>
        <taxon>Pseudomonadota</taxon>
        <taxon>Alphaproteobacteria</taxon>
        <taxon>Hyphomicrobiales</taxon>
        <taxon>Nitrobacteraceae</taxon>
        <taxon>Afipia</taxon>
    </lineage>
</organism>
<evidence type="ECO:0000256" key="3">
    <source>
        <dbReference type="SAM" id="SignalP"/>
    </source>
</evidence>
<evidence type="ECO:0000313" key="5">
    <source>
        <dbReference type="Proteomes" id="UP000254343"/>
    </source>
</evidence>
<gene>
    <name evidence="4" type="ORF">NCTC12722_00229</name>
</gene>
<reference evidence="4 5" key="1">
    <citation type="submission" date="2018-06" db="EMBL/GenBank/DDBJ databases">
        <authorList>
            <consortium name="Pathogen Informatics"/>
            <person name="Doyle S."/>
        </authorList>
    </citation>
    <scope>NUCLEOTIDE SEQUENCE [LARGE SCALE GENOMIC DNA]</scope>
    <source>
        <strain evidence="4 5">NCTC12722</strain>
    </source>
</reference>
<feature type="transmembrane region" description="Helical" evidence="2">
    <location>
        <begin position="239"/>
        <end position="262"/>
    </location>
</feature>
<evidence type="ECO:0000256" key="1">
    <source>
        <dbReference type="SAM" id="MobiDB-lite"/>
    </source>
</evidence>
<feature type="region of interest" description="Disordered" evidence="1">
    <location>
        <begin position="99"/>
        <end position="182"/>
    </location>
</feature>
<feature type="transmembrane region" description="Helical" evidence="2">
    <location>
        <begin position="340"/>
        <end position="363"/>
    </location>
</feature>
<feature type="compositionally biased region" description="Low complexity" evidence="1">
    <location>
        <begin position="161"/>
        <end position="176"/>
    </location>
</feature>
<evidence type="ECO:0000256" key="2">
    <source>
        <dbReference type="SAM" id="Phobius"/>
    </source>
</evidence>
<feature type="transmembrane region" description="Helical" evidence="2">
    <location>
        <begin position="375"/>
        <end position="397"/>
    </location>
</feature>
<dbReference type="Proteomes" id="UP000254343">
    <property type="component" value="Unassembled WGS sequence"/>
</dbReference>
<dbReference type="AlphaFoldDB" id="A0A380W3G1"/>